<dbReference type="Pfam" id="PF02639">
    <property type="entry name" value="DUF188"/>
    <property type="match status" value="1"/>
</dbReference>
<gene>
    <name evidence="3" type="ORF">SAMN02745751_00615</name>
</gene>
<dbReference type="STRING" id="1121476.SAMN02745751_00615"/>
<evidence type="ECO:0000256" key="2">
    <source>
        <dbReference type="HAMAP-Rule" id="MF_00489"/>
    </source>
</evidence>
<dbReference type="PANTHER" id="PTHR35146">
    <property type="entry name" value="UPF0178 PROTEIN YAII"/>
    <property type="match status" value="1"/>
</dbReference>
<dbReference type="HAMAP" id="MF_00489">
    <property type="entry name" value="UPF0178"/>
    <property type="match status" value="1"/>
</dbReference>
<dbReference type="AlphaFoldDB" id="A0A1M6C7V8"/>
<accession>A0A1M6C7V8</accession>
<dbReference type="EMBL" id="FQZL01000005">
    <property type="protein sequence ID" value="SHI57100.1"/>
    <property type="molecule type" value="Genomic_DNA"/>
</dbReference>
<dbReference type="PANTHER" id="PTHR35146:SF1">
    <property type="entry name" value="UPF0178 PROTEIN YAII"/>
    <property type="match status" value="1"/>
</dbReference>
<proteinExistence type="inferred from homology"/>
<organism evidence="3 4">
    <name type="scientific">Dethiosulfatibacter aminovorans DSM 17477</name>
    <dbReference type="NCBI Taxonomy" id="1121476"/>
    <lineage>
        <taxon>Bacteria</taxon>
        <taxon>Bacillati</taxon>
        <taxon>Bacillota</taxon>
        <taxon>Tissierellia</taxon>
        <taxon>Dethiosulfatibacter</taxon>
    </lineage>
</organism>
<protein>
    <recommendedName>
        <fullName evidence="2">UPF0178 protein SAMN02745751_00615</fullName>
    </recommendedName>
</protein>
<comment type="similarity">
    <text evidence="1 2">Belongs to the UPF0178 family.</text>
</comment>
<sequence>MKIIVDGDGCPQKARKICEEYAAYFMIDMVVVSSIDHNMYGDFRTIIVDKGRDSADFRIIEIARKDDVVVTQDYGLASLLLDKVYAILNPVGFTYTYENMDKLLMKRYMGQKIRRGGGRTRGPKKRKRQEDLLFEEELLKTIENKLKR</sequence>
<evidence type="ECO:0000313" key="3">
    <source>
        <dbReference type="EMBL" id="SHI57100.1"/>
    </source>
</evidence>
<dbReference type="InterPro" id="IPR003791">
    <property type="entry name" value="UPF0178"/>
</dbReference>
<evidence type="ECO:0000256" key="1">
    <source>
        <dbReference type="ARBA" id="ARBA00008522"/>
    </source>
</evidence>
<name>A0A1M6C7V8_9FIRM</name>
<keyword evidence="4" id="KW-1185">Reference proteome</keyword>
<evidence type="ECO:0000313" key="4">
    <source>
        <dbReference type="Proteomes" id="UP000184052"/>
    </source>
</evidence>
<dbReference type="Proteomes" id="UP000184052">
    <property type="component" value="Unassembled WGS sequence"/>
</dbReference>
<reference evidence="3 4" key="1">
    <citation type="submission" date="2016-11" db="EMBL/GenBank/DDBJ databases">
        <authorList>
            <person name="Jaros S."/>
            <person name="Januszkiewicz K."/>
            <person name="Wedrychowicz H."/>
        </authorList>
    </citation>
    <scope>NUCLEOTIDE SEQUENCE [LARGE SCALE GENOMIC DNA]</scope>
    <source>
        <strain evidence="3 4">DSM 17477</strain>
    </source>
</reference>